<name>A0A2W5KMW9_9GAMM</name>
<feature type="chain" id="PRO_5016174226" evidence="1">
    <location>
        <begin position="21"/>
        <end position="553"/>
    </location>
</feature>
<organism evidence="2 3">
    <name type="scientific">Rhodanobacter denitrificans</name>
    <dbReference type="NCBI Taxonomy" id="666685"/>
    <lineage>
        <taxon>Bacteria</taxon>
        <taxon>Pseudomonadati</taxon>
        <taxon>Pseudomonadota</taxon>
        <taxon>Gammaproteobacteria</taxon>
        <taxon>Lysobacterales</taxon>
        <taxon>Rhodanobacteraceae</taxon>
        <taxon>Rhodanobacter</taxon>
    </lineage>
</organism>
<dbReference type="Proteomes" id="UP000249046">
    <property type="component" value="Unassembled WGS sequence"/>
</dbReference>
<feature type="signal peptide" evidence="1">
    <location>
        <begin position="1"/>
        <end position="20"/>
    </location>
</feature>
<evidence type="ECO:0000313" key="2">
    <source>
        <dbReference type="EMBL" id="PZQ18401.1"/>
    </source>
</evidence>
<evidence type="ECO:0000256" key="1">
    <source>
        <dbReference type="SAM" id="SignalP"/>
    </source>
</evidence>
<keyword evidence="1" id="KW-0732">Signal</keyword>
<sequence length="553" mass="56584">MRVSLVAALAAALVAVPVQAGTFRVLLQNSGVAGLSHNGRIATGVYATGLNGAQSWRWTPETGVQPIPGFLDAMGMSAWAQPIAGAALDADGHQVAAIAYSNASVVGPVVVGPYPGGSDVDGYLSSAFGVSDDATAVGLAYDADGRAIAFSWTAADGMSRLPVNRPGTASRANGISRDGRLVFGWNDQTDGFRSGVIWRDGAPTDLTDALGGPIGEALAATRDGAVVVGGGYYTADGSEAWRWTAAGGAQPIGVLPNAMAHVAAAPAPVARSPRIDLASPFAVPILDGFLPAESFAFAVSDDGNVIVGASGVWPIRTASIWTPGTGLQPLADYVTARGVTVPENWTLAAATAVSADGETIGGWGIDADGIMAAFLIDLHADQAVDAIVEARGTIDHNDLASGPFAGIAAGTPVTLSFVLSHAGIEIAPGRATVYPIRLDTFELRAGTAVETLVASPEGPSVMLTNDYPLSDGIHLFATPTASGQTFEFELFNPGGDLFDSDDLDRIDRSFGPASFEKASWQIAAGNTSLRIQLEEVGIHDAAGDVIFGDGFEP</sequence>
<protein>
    <submittedName>
        <fullName evidence="2">Uncharacterized protein</fullName>
    </submittedName>
</protein>
<reference evidence="2 3" key="1">
    <citation type="submission" date="2017-08" db="EMBL/GenBank/DDBJ databases">
        <title>Infants hospitalized years apart are colonized by the same room-sourced microbial strains.</title>
        <authorList>
            <person name="Brooks B."/>
            <person name="Olm M.R."/>
            <person name="Firek B.A."/>
            <person name="Baker R."/>
            <person name="Thomas B.C."/>
            <person name="Morowitz M.J."/>
            <person name="Banfield J.F."/>
        </authorList>
    </citation>
    <scope>NUCLEOTIDE SEQUENCE [LARGE SCALE GENOMIC DNA]</scope>
    <source>
        <strain evidence="2">S2_005_003_R2_42</strain>
    </source>
</reference>
<proteinExistence type="predicted"/>
<accession>A0A2W5KMW9</accession>
<comment type="caution">
    <text evidence="2">The sequence shown here is derived from an EMBL/GenBank/DDBJ whole genome shotgun (WGS) entry which is preliminary data.</text>
</comment>
<gene>
    <name evidence="2" type="ORF">DI564_03600</name>
</gene>
<evidence type="ECO:0000313" key="3">
    <source>
        <dbReference type="Proteomes" id="UP000249046"/>
    </source>
</evidence>
<dbReference type="EMBL" id="QFPO01000003">
    <property type="protein sequence ID" value="PZQ18401.1"/>
    <property type="molecule type" value="Genomic_DNA"/>
</dbReference>
<dbReference type="AlphaFoldDB" id="A0A2W5KMW9"/>